<dbReference type="Pfam" id="PF00005">
    <property type="entry name" value="ABC_tran"/>
    <property type="match status" value="1"/>
</dbReference>
<dbReference type="Proteomes" id="UP000054422">
    <property type="component" value="Unassembled WGS sequence"/>
</dbReference>
<proteinExistence type="inferred from homology"/>
<evidence type="ECO:0000313" key="6">
    <source>
        <dbReference type="EMBL" id="KGP64002.1"/>
    </source>
</evidence>
<keyword evidence="2" id="KW-0813">Transport</keyword>
<evidence type="ECO:0000256" key="4">
    <source>
        <dbReference type="ARBA" id="ARBA00022840"/>
    </source>
</evidence>
<keyword evidence="4 6" id="KW-0067">ATP-binding</keyword>
<dbReference type="PANTHER" id="PTHR46743:SF2">
    <property type="entry name" value="TEICHOIC ACIDS EXPORT ATP-BINDING PROTEIN TAGH"/>
    <property type="match status" value="1"/>
</dbReference>
<keyword evidence="7" id="KW-1185">Reference proteome</keyword>
<evidence type="ECO:0000256" key="3">
    <source>
        <dbReference type="ARBA" id="ARBA00022741"/>
    </source>
</evidence>
<keyword evidence="3" id="KW-0547">Nucleotide-binding</keyword>
<dbReference type="InterPro" id="IPR050683">
    <property type="entry name" value="Bact_Polysacc_Export_ATP-bd"/>
</dbReference>
<dbReference type="InterPro" id="IPR003593">
    <property type="entry name" value="AAA+_ATPase"/>
</dbReference>
<feature type="domain" description="ABC transporter" evidence="5">
    <location>
        <begin position="2"/>
        <end position="224"/>
    </location>
</feature>
<dbReference type="RefSeq" id="WP_035887371.1">
    <property type="nucleotide sequence ID" value="NZ_JNCF01000006.1"/>
</dbReference>
<evidence type="ECO:0000256" key="1">
    <source>
        <dbReference type="ARBA" id="ARBA00005417"/>
    </source>
</evidence>
<dbReference type="AlphaFoldDB" id="A0A0A2STC0"/>
<comment type="caution">
    <text evidence="6">The sequence shown here is derived from an EMBL/GenBank/DDBJ whole genome shotgun (WGS) entry which is preliminary data.</text>
</comment>
<gene>
    <name evidence="6" type="ORF">EP47_03510</name>
</gene>
<dbReference type="EMBL" id="JNCF01000006">
    <property type="protein sequence ID" value="KGP64002.1"/>
    <property type="molecule type" value="Genomic_DNA"/>
</dbReference>
<dbReference type="GO" id="GO:0016020">
    <property type="term" value="C:membrane"/>
    <property type="evidence" value="ECO:0007669"/>
    <property type="project" value="InterPro"/>
</dbReference>
<evidence type="ECO:0000259" key="5">
    <source>
        <dbReference type="PROSITE" id="PS50893"/>
    </source>
</evidence>
<comment type="similarity">
    <text evidence="1">Belongs to the ABC transporter superfamily.</text>
</comment>
<dbReference type="GO" id="GO:0005524">
    <property type="term" value="F:ATP binding"/>
    <property type="evidence" value="ECO:0007669"/>
    <property type="project" value="UniProtKB-KW"/>
</dbReference>
<dbReference type="CDD" id="cd03220">
    <property type="entry name" value="ABC_KpsT_Wzt"/>
    <property type="match status" value="1"/>
</dbReference>
<dbReference type="STRING" id="1498499.EP47_03510"/>
<sequence>MIKAEGITKYYKVNGKSKIVFENLNLELPKGGRLALLGPNGAGKSTLLRVLCGIEEPNRGRVIRTSSISWPIGVSRGFIPTLTARENIKFVCRLFNYNKEKTTELVEFVRDFAEIGNYFDMPMMTFSSGMRSRVAFGMSVAFEFDFYVIDEVMAVGDASFKEKCRQVLEERAKGKGIIMVSHNLGELGKFCDQGIYLNHGVLQYETDLTKLIQRYKEDCQVARNKEAIA</sequence>
<dbReference type="InterPro" id="IPR003439">
    <property type="entry name" value="ABC_transporter-like_ATP-bd"/>
</dbReference>
<dbReference type="GO" id="GO:0016887">
    <property type="term" value="F:ATP hydrolysis activity"/>
    <property type="evidence" value="ECO:0007669"/>
    <property type="project" value="InterPro"/>
</dbReference>
<dbReference type="SUPFAM" id="SSF52540">
    <property type="entry name" value="P-loop containing nucleoside triphosphate hydrolases"/>
    <property type="match status" value="1"/>
</dbReference>
<protein>
    <submittedName>
        <fullName evidence="6">ABC transporter ATP-binding protein</fullName>
    </submittedName>
</protein>
<dbReference type="PROSITE" id="PS50893">
    <property type="entry name" value="ABC_TRANSPORTER_2"/>
    <property type="match status" value="1"/>
</dbReference>
<dbReference type="InterPro" id="IPR027417">
    <property type="entry name" value="P-loop_NTPase"/>
</dbReference>
<dbReference type="PANTHER" id="PTHR46743">
    <property type="entry name" value="TEICHOIC ACIDS EXPORT ATP-BINDING PROTEIN TAGH"/>
    <property type="match status" value="1"/>
</dbReference>
<organism evidence="6 7">
    <name type="scientific">Legionella norrlandica</name>
    <dbReference type="NCBI Taxonomy" id="1498499"/>
    <lineage>
        <taxon>Bacteria</taxon>
        <taxon>Pseudomonadati</taxon>
        <taxon>Pseudomonadota</taxon>
        <taxon>Gammaproteobacteria</taxon>
        <taxon>Legionellales</taxon>
        <taxon>Legionellaceae</taxon>
        <taxon>Legionella</taxon>
    </lineage>
</organism>
<evidence type="ECO:0000256" key="2">
    <source>
        <dbReference type="ARBA" id="ARBA00022448"/>
    </source>
</evidence>
<evidence type="ECO:0000313" key="7">
    <source>
        <dbReference type="Proteomes" id="UP000054422"/>
    </source>
</evidence>
<dbReference type="PROSITE" id="PS00211">
    <property type="entry name" value="ABC_TRANSPORTER_1"/>
    <property type="match status" value="1"/>
</dbReference>
<dbReference type="InterPro" id="IPR017871">
    <property type="entry name" value="ABC_transporter-like_CS"/>
</dbReference>
<dbReference type="GO" id="GO:0140359">
    <property type="term" value="F:ABC-type transporter activity"/>
    <property type="evidence" value="ECO:0007669"/>
    <property type="project" value="InterPro"/>
</dbReference>
<dbReference type="Gene3D" id="3.40.50.300">
    <property type="entry name" value="P-loop containing nucleotide triphosphate hydrolases"/>
    <property type="match status" value="1"/>
</dbReference>
<reference evidence="6 7" key="1">
    <citation type="submission" date="2014-05" db="EMBL/GenBank/DDBJ databases">
        <authorList>
            <person name="Rizzardi K."/>
            <person name="Winiecka-Krusnell J."/>
            <person name="Ramliden M."/>
            <person name="Alm E."/>
            <person name="Andersson S."/>
            <person name="Byfors S."/>
        </authorList>
    </citation>
    <scope>NUCLEOTIDE SEQUENCE [LARGE SCALE GENOMIC DNA]</scope>
    <source>
        <strain evidence="6 7">LEGN</strain>
    </source>
</reference>
<accession>A0A0A2STC0</accession>
<dbReference type="OrthoDB" id="9778870at2"/>
<name>A0A0A2STC0_9GAMM</name>
<dbReference type="InterPro" id="IPR015860">
    <property type="entry name" value="ABC_transpr_TagH-like"/>
</dbReference>
<dbReference type="SMART" id="SM00382">
    <property type="entry name" value="AAA"/>
    <property type="match status" value="1"/>
</dbReference>